<feature type="domain" description="Nudix hydrolase" evidence="2">
    <location>
        <begin position="5"/>
        <end position="131"/>
    </location>
</feature>
<gene>
    <name evidence="3" type="ORF">GC722_17215</name>
</gene>
<comment type="caution">
    <text evidence="3">The sequence shown here is derived from an EMBL/GenBank/DDBJ whole genome shotgun (WGS) entry which is preliminary data.</text>
</comment>
<dbReference type="SMART" id="SM00855">
    <property type="entry name" value="PGAM"/>
    <property type="match status" value="1"/>
</dbReference>
<organism evidence="3 4">
    <name type="scientific">Auraticoccus cholistanensis</name>
    <dbReference type="NCBI Taxonomy" id="2656650"/>
    <lineage>
        <taxon>Bacteria</taxon>
        <taxon>Bacillati</taxon>
        <taxon>Actinomycetota</taxon>
        <taxon>Actinomycetes</taxon>
        <taxon>Propionibacteriales</taxon>
        <taxon>Propionibacteriaceae</taxon>
        <taxon>Auraticoccus</taxon>
    </lineage>
</organism>
<dbReference type="PROSITE" id="PS00893">
    <property type="entry name" value="NUDIX_BOX"/>
    <property type="match status" value="1"/>
</dbReference>
<reference evidence="3 4" key="1">
    <citation type="submission" date="2019-12" db="EMBL/GenBank/DDBJ databases">
        <title>Auraticoccus cholistani sp. nov., an actinomycete isolated from soil of Cholistan desert.</title>
        <authorList>
            <person name="Cheema M.T."/>
        </authorList>
    </citation>
    <scope>NUCLEOTIDE SEQUENCE [LARGE SCALE GENOMIC DNA]</scope>
    <source>
        <strain evidence="3 4">F435</strain>
    </source>
</reference>
<dbReference type="InterPro" id="IPR013078">
    <property type="entry name" value="His_Pase_superF_clade-1"/>
</dbReference>
<accession>A0A6A9V2F1</accession>
<dbReference type="GO" id="GO:0006754">
    <property type="term" value="P:ATP biosynthetic process"/>
    <property type="evidence" value="ECO:0007669"/>
    <property type="project" value="TreeGrafter"/>
</dbReference>
<name>A0A6A9V2F1_9ACTN</name>
<evidence type="ECO:0000313" key="4">
    <source>
        <dbReference type="Proteomes" id="UP000435304"/>
    </source>
</evidence>
<evidence type="ECO:0000259" key="2">
    <source>
        <dbReference type="PROSITE" id="PS51462"/>
    </source>
</evidence>
<sequence>MAKKAIIPTSGAVVLRPGPDGPEVAVVHRPRYDDWSLPKGKELPGESGVVAAVREVREETGLDIRLDCRLDSQRYRVPAGEKLVSWWRAGVVGEHERRPDDEVDKVRWWDLHRARRRLTRRDDVRRVEQALALPPTTTVVLVRHAKAMQRSNWTLVDATRPLTGRGRQQAQDLVPMLAAFGVRRVLSSSSTRCVSTVRPYVEAAGVELLTSSRLSEEEGSEDADGVAQVVEEFVAAAVAAGEPAALCGHRPVIPHMQDALGLPHRGLATAEMVVLHLGPDGEPLAQERHRPRS</sequence>
<dbReference type="InterPro" id="IPR000086">
    <property type="entry name" value="NUDIX_hydrolase_dom"/>
</dbReference>
<dbReference type="CDD" id="cd07067">
    <property type="entry name" value="HP_PGM_like"/>
    <property type="match status" value="1"/>
</dbReference>
<dbReference type="InterPro" id="IPR020084">
    <property type="entry name" value="NUDIX_hydrolase_CS"/>
</dbReference>
<dbReference type="InterPro" id="IPR015797">
    <property type="entry name" value="NUDIX_hydrolase-like_dom_sf"/>
</dbReference>
<dbReference type="InterPro" id="IPR029033">
    <property type="entry name" value="His_PPase_superfam"/>
</dbReference>
<dbReference type="PROSITE" id="PS51462">
    <property type="entry name" value="NUDIX"/>
    <property type="match status" value="1"/>
</dbReference>
<dbReference type="RefSeq" id="WP_156611951.1">
    <property type="nucleotide sequence ID" value="NZ_WPCU01000010.1"/>
</dbReference>
<dbReference type="PANTHER" id="PTHR21340">
    <property type="entry name" value="DIADENOSINE 5,5-P1,P4-TETRAPHOSPHATE PYROPHOSPHOHYDROLASE MUTT"/>
    <property type="match status" value="1"/>
</dbReference>
<dbReference type="Proteomes" id="UP000435304">
    <property type="component" value="Unassembled WGS sequence"/>
</dbReference>
<dbReference type="SUPFAM" id="SSF53254">
    <property type="entry name" value="Phosphoglycerate mutase-like"/>
    <property type="match status" value="1"/>
</dbReference>
<evidence type="ECO:0000256" key="1">
    <source>
        <dbReference type="ARBA" id="ARBA00022801"/>
    </source>
</evidence>
<proteinExistence type="predicted"/>
<keyword evidence="1" id="KW-0378">Hydrolase</keyword>
<dbReference type="Pfam" id="PF00300">
    <property type="entry name" value="His_Phos_1"/>
    <property type="match status" value="1"/>
</dbReference>
<dbReference type="AlphaFoldDB" id="A0A6A9V2F1"/>
<dbReference type="EMBL" id="WPCU01000010">
    <property type="protein sequence ID" value="MVA77739.1"/>
    <property type="molecule type" value="Genomic_DNA"/>
</dbReference>
<dbReference type="CDD" id="cd03673">
    <property type="entry name" value="NUDIX_Ap6A_hydrolase"/>
    <property type="match status" value="1"/>
</dbReference>
<dbReference type="SUPFAM" id="SSF55811">
    <property type="entry name" value="Nudix"/>
    <property type="match status" value="1"/>
</dbReference>
<dbReference type="InterPro" id="IPR051325">
    <property type="entry name" value="Nudix_hydrolase_domain"/>
</dbReference>
<dbReference type="Gene3D" id="3.40.50.1240">
    <property type="entry name" value="Phosphoglycerate mutase-like"/>
    <property type="match status" value="1"/>
</dbReference>
<protein>
    <submittedName>
        <fullName evidence="3">NUDIX domain-containing protein</fullName>
    </submittedName>
</protein>
<evidence type="ECO:0000313" key="3">
    <source>
        <dbReference type="EMBL" id="MVA77739.1"/>
    </source>
</evidence>
<dbReference type="Pfam" id="PF00293">
    <property type="entry name" value="NUDIX"/>
    <property type="match status" value="1"/>
</dbReference>
<dbReference type="GO" id="GO:0006167">
    <property type="term" value="P:AMP biosynthetic process"/>
    <property type="evidence" value="ECO:0007669"/>
    <property type="project" value="TreeGrafter"/>
</dbReference>
<dbReference type="PANTHER" id="PTHR21340:SF0">
    <property type="entry name" value="BIS(5'-NUCLEOSYL)-TETRAPHOSPHATASE [ASYMMETRICAL]"/>
    <property type="match status" value="1"/>
</dbReference>
<dbReference type="GO" id="GO:0004081">
    <property type="term" value="F:bis(5'-nucleosyl)-tetraphosphatase (asymmetrical) activity"/>
    <property type="evidence" value="ECO:0007669"/>
    <property type="project" value="TreeGrafter"/>
</dbReference>
<keyword evidence="4" id="KW-1185">Reference proteome</keyword>
<dbReference type="Gene3D" id="3.90.79.10">
    <property type="entry name" value="Nucleoside Triphosphate Pyrophosphohydrolase"/>
    <property type="match status" value="1"/>
</dbReference>